<evidence type="ECO:0000256" key="7">
    <source>
        <dbReference type="ARBA" id="ARBA00022695"/>
    </source>
</evidence>
<evidence type="ECO:0000256" key="15">
    <source>
        <dbReference type="PIRNR" id="PIRNR004491"/>
    </source>
</evidence>
<reference evidence="19 20" key="1">
    <citation type="submission" date="2018-08" db="EMBL/GenBank/DDBJ databases">
        <title>A genome reference for cultivated species of the human gut microbiota.</title>
        <authorList>
            <person name="Zou Y."/>
            <person name="Xue W."/>
            <person name="Luo G."/>
        </authorList>
    </citation>
    <scope>NUCLEOTIDE SEQUENCE [LARGE SCALE GENOMIC DNA]</scope>
    <source>
        <strain evidence="18 19">OM08-14</strain>
        <strain evidence="17 20">TF10-3AC</strain>
    </source>
</reference>
<keyword evidence="20" id="KW-1185">Reference proteome</keyword>
<dbReference type="InterPro" id="IPR023465">
    <property type="entry name" value="Riboflavin_kinase_dom_sf"/>
</dbReference>
<comment type="pathway">
    <text evidence="3 15">Cofactor biosynthesis; FMN biosynthesis; FMN from riboflavin (ATP route): step 1/1.</text>
</comment>
<comment type="catalytic activity">
    <reaction evidence="13 15">
        <text>riboflavin + ATP = FMN + ADP + H(+)</text>
        <dbReference type="Rhea" id="RHEA:14357"/>
        <dbReference type="ChEBI" id="CHEBI:15378"/>
        <dbReference type="ChEBI" id="CHEBI:30616"/>
        <dbReference type="ChEBI" id="CHEBI:57986"/>
        <dbReference type="ChEBI" id="CHEBI:58210"/>
        <dbReference type="ChEBI" id="CHEBI:456216"/>
        <dbReference type="EC" id="2.7.1.26"/>
    </reaction>
</comment>
<dbReference type="GO" id="GO:0008531">
    <property type="term" value="F:riboflavin kinase activity"/>
    <property type="evidence" value="ECO:0007669"/>
    <property type="project" value="UniProtKB-UniRule"/>
</dbReference>
<dbReference type="InterPro" id="IPR002606">
    <property type="entry name" value="Riboflavin_kinase_bac"/>
</dbReference>
<dbReference type="EC" id="2.7.1.26" evidence="15"/>
<evidence type="ECO:0000256" key="11">
    <source>
        <dbReference type="ARBA" id="ARBA00022840"/>
    </source>
</evidence>
<evidence type="ECO:0000259" key="16">
    <source>
        <dbReference type="SMART" id="SM00904"/>
    </source>
</evidence>
<dbReference type="GO" id="GO:0003919">
    <property type="term" value="F:FMN adenylyltransferase activity"/>
    <property type="evidence" value="ECO:0007669"/>
    <property type="project" value="UniProtKB-UniRule"/>
</dbReference>
<comment type="function">
    <text evidence="1">Catalyzes the phosphorylation of riboflavin to FMN followed by the adenylation of FMN to FAD.</text>
</comment>
<dbReference type="Gene3D" id="2.40.30.30">
    <property type="entry name" value="Riboflavin kinase-like"/>
    <property type="match status" value="1"/>
</dbReference>
<evidence type="ECO:0000256" key="8">
    <source>
        <dbReference type="ARBA" id="ARBA00022741"/>
    </source>
</evidence>
<dbReference type="Gene3D" id="3.40.50.620">
    <property type="entry name" value="HUPs"/>
    <property type="match status" value="1"/>
</dbReference>
<dbReference type="InterPro" id="IPR015864">
    <property type="entry name" value="FAD_synthase"/>
</dbReference>
<dbReference type="PANTHER" id="PTHR22749:SF6">
    <property type="entry name" value="RIBOFLAVIN KINASE"/>
    <property type="match status" value="1"/>
</dbReference>
<organism evidence="18 19">
    <name type="scientific">Phocaeicola plebeius</name>
    <dbReference type="NCBI Taxonomy" id="310297"/>
    <lineage>
        <taxon>Bacteria</taxon>
        <taxon>Pseudomonadati</taxon>
        <taxon>Bacteroidota</taxon>
        <taxon>Bacteroidia</taxon>
        <taxon>Bacteroidales</taxon>
        <taxon>Bacteroidaceae</taxon>
        <taxon>Phocaeicola</taxon>
    </lineage>
</organism>
<dbReference type="GO" id="GO:0005524">
    <property type="term" value="F:ATP binding"/>
    <property type="evidence" value="ECO:0007669"/>
    <property type="project" value="UniProtKB-UniRule"/>
</dbReference>
<keyword evidence="10 15" id="KW-0274">FAD</keyword>
<evidence type="ECO:0000256" key="4">
    <source>
        <dbReference type="ARBA" id="ARBA00022630"/>
    </source>
</evidence>
<evidence type="ECO:0000256" key="6">
    <source>
        <dbReference type="ARBA" id="ARBA00022679"/>
    </source>
</evidence>
<keyword evidence="8 15" id="KW-0547">Nucleotide-binding</keyword>
<dbReference type="Proteomes" id="UP000260780">
    <property type="component" value="Unassembled WGS sequence"/>
</dbReference>
<protein>
    <recommendedName>
        <fullName evidence="15">Riboflavin biosynthesis protein</fullName>
    </recommendedName>
    <domain>
        <recommendedName>
            <fullName evidence="15">Riboflavin kinase</fullName>
            <ecNumber evidence="15">2.7.1.26</ecNumber>
        </recommendedName>
        <alternativeName>
            <fullName evidence="15">Flavokinase</fullName>
        </alternativeName>
    </domain>
    <domain>
        <recommendedName>
            <fullName evidence="15">FMN adenylyltransferase</fullName>
            <ecNumber evidence="15">2.7.7.2</ecNumber>
        </recommendedName>
        <alternativeName>
            <fullName evidence="15">FAD pyrophosphorylase</fullName>
        </alternativeName>
        <alternativeName>
            <fullName evidence="15">FAD synthase</fullName>
        </alternativeName>
    </domain>
</protein>
<keyword evidence="9 15" id="KW-0418">Kinase</keyword>
<dbReference type="EMBL" id="QSQT01000001">
    <property type="protein sequence ID" value="RGK58500.1"/>
    <property type="molecule type" value="Genomic_DNA"/>
</dbReference>
<evidence type="ECO:0000256" key="9">
    <source>
        <dbReference type="ARBA" id="ARBA00022777"/>
    </source>
</evidence>
<evidence type="ECO:0000256" key="1">
    <source>
        <dbReference type="ARBA" id="ARBA00002121"/>
    </source>
</evidence>
<evidence type="ECO:0000313" key="20">
    <source>
        <dbReference type="Proteomes" id="UP000260862"/>
    </source>
</evidence>
<dbReference type="EC" id="2.7.7.2" evidence="15"/>
<dbReference type="NCBIfam" id="NF004162">
    <property type="entry name" value="PRK05627.1-5"/>
    <property type="match status" value="1"/>
</dbReference>
<dbReference type="UniPathway" id="UPA00277">
    <property type="reaction ID" value="UER00407"/>
</dbReference>
<keyword evidence="6 15" id="KW-0808">Transferase</keyword>
<accession>A0A3E4WLP5</accession>
<dbReference type="GO" id="GO:0009398">
    <property type="term" value="P:FMN biosynthetic process"/>
    <property type="evidence" value="ECO:0007669"/>
    <property type="project" value="UniProtKB-UniRule"/>
</dbReference>
<dbReference type="Pfam" id="PF01687">
    <property type="entry name" value="Flavokinase"/>
    <property type="match status" value="1"/>
</dbReference>
<comment type="pathway">
    <text evidence="2 15">Cofactor biosynthesis; FAD biosynthesis; FAD from FMN: step 1/1.</text>
</comment>
<dbReference type="CDD" id="cd02064">
    <property type="entry name" value="FAD_synthetase_N"/>
    <property type="match status" value="1"/>
</dbReference>
<dbReference type="InterPro" id="IPR015865">
    <property type="entry name" value="Riboflavin_kinase_bac/euk"/>
</dbReference>
<dbReference type="SUPFAM" id="SSF52374">
    <property type="entry name" value="Nucleotidylyl transferase"/>
    <property type="match status" value="1"/>
</dbReference>
<dbReference type="SMART" id="SM00904">
    <property type="entry name" value="Flavokinase"/>
    <property type="match status" value="1"/>
</dbReference>
<gene>
    <name evidence="18" type="primary">ribF</name>
    <name evidence="18" type="ORF">DXC17_00235</name>
    <name evidence="17" type="ORF">DXD04_00970</name>
</gene>
<evidence type="ECO:0000256" key="3">
    <source>
        <dbReference type="ARBA" id="ARBA00005201"/>
    </source>
</evidence>
<keyword evidence="11 15" id="KW-0067">ATP-binding</keyword>
<proteinExistence type="inferred from homology"/>
<evidence type="ECO:0000256" key="5">
    <source>
        <dbReference type="ARBA" id="ARBA00022643"/>
    </source>
</evidence>
<dbReference type="STRING" id="310297.BHV76_10835"/>
<keyword evidence="12" id="KW-0511">Multifunctional enzyme</keyword>
<evidence type="ECO:0000256" key="14">
    <source>
        <dbReference type="ARBA" id="ARBA00049494"/>
    </source>
</evidence>
<dbReference type="GO" id="GO:0009231">
    <property type="term" value="P:riboflavin biosynthetic process"/>
    <property type="evidence" value="ECO:0007669"/>
    <property type="project" value="InterPro"/>
</dbReference>
<dbReference type="Pfam" id="PF06574">
    <property type="entry name" value="FAD_syn"/>
    <property type="match status" value="1"/>
</dbReference>
<dbReference type="RefSeq" id="WP_117670088.1">
    <property type="nucleotide sequence ID" value="NZ_CABOGR010000001.1"/>
</dbReference>
<evidence type="ECO:0000256" key="12">
    <source>
        <dbReference type="ARBA" id="ARBA00023268"/>
    </source>
</evidence>
<dbReference type="GO" id="GO:0006747">
    <property type="term" value="P:FAD biosynthetic process"/>
    <property type="evidence" value="ECO:0007669"/>
    <property type="project" value="UniProtKB-UniRule"/>
</dbReference>
<evidence type="ECO:0000313" key="18">
    <source>
        <dbReference type="EMBL" id="RGM43188.1"/>
    </source>
</evidence>
<evidence type="ECO:0000313" key="17">
    <source>
        <dbReference type="EMBL" id="RGK58500.1"/>
    </source>
</evidence>
<evidence type="ECO:0000313" key="19">
    <source>
        <dbReference type="Proteomes" id="UP000260780"/>
    </source>
</evidence>
<name>A0A3E4WLP5_9BACT</name>
<sequence>MKIVTGSTAANLPACVATIGCFDGVHRGHQYLIEQVHNIAKAGGLASCLITFASHPRQVLDTDYRPRLLTCLSQKIECFEHSPIEYCVLLPFTKELSLLSAREFMRILHEMYNVQTLFVGYDHHFGHNQGEGFEEYCQYGKELGMRMMQSRALVEDGTSISSTLIRSCLLAGDIKKANAYLGYSYYLSGRVVDGKKVGRTLGFPTANIQPLCAEKLLPATGVYAVYVYIGKERYAGMLNIGSCPTVNENGQSVSVEVHILNFQGDIYQELIKIEFVEYLRPEVKFESVEKLTWQLRQDKEVVKNLLHQKG</sequence>
<evidence type="ECO:0000256" key="2">
    <source>
        <dbReference type="ARBA" id="ARBA00004726"/>
    </source>
</evidence>
<evidence type="ECO:0000256" key="10">
    <source>
        <dbReference type="ARBA" id="ARBA00022827"/>
    </source>
</evidence>
<dbReference type="PIRSF" id="PIRSF004491">
    <property type="entry name" value="FAD_Synth"/>
    <property type="match status" value="1"/>
</dbReference>
<dbReference type="UniPathway" id="UPA00276">
    <property type="reaction ID" value="UER00406"/>
</dbReference>
<dbReference type="InterPro" id="IPR004821">
    <property type="entry name" value="Cyt_trans-like"/>
</dbReference>
<dbReference type="FunFam" id="2.40.30.30:FF:000003">
    <property type="entry name" value="Riboflavin biosynthesis protein"/>
    <property type="match status" value="1"/>
</dbReference>
<dbReference type="Proteomes" id="UP000260862">
    <property type="component" value="Unassembled WGS sequence"/>
</dbReference>
<dbReference type="PROSITE" id="PS51257">
    <property type="entry name" value="PROKAR_LIPOPROTEIN"/>
    <property type="match status" value="1"/>
</dbReference>
<keyword evidence="5 15" id="KW-0288">FMN</keyword>
<dbReference type="AlphaFoldDB" id="A0A3E4WLP5"/>
<feature type="domain" description="Riboflavin kinase" evidence="16">
    <location>
        <begin position="180"/>
        <end position="307"/>
    </location>
</feature>
<comment type="catalytic activity">
    <reaction evidence="14 15">
        <text>FMN + ATP + H(+) = FAD + diphosphate</text>
        <dbReference type="Rhea" id="RHEA:17237"/>
        <dbReference type="ChEBI" id="CHEBI:15378"/>
        <dbReference type="ChEBI" id="CHEBI:30616"/>
        <dbReference type="ChEBI" id="CHEBI:33019"/>
        <dbReference type="ChEBI" id="CHEBI:57692"/>
        <dbReference type="ChEBI" id="CHEBI:58210"/>
        <dbReference type="EC" id="2.7.7.2"/>
    </reaction>
</comment>
<keyword evidence="4 15" id="KW-0285">Flavoprotein</keyword>
<dbReference type="InterPro" id="IPR014729">
    <property type="entry name" value="Rossmann-like_a/b/a_fold"/>
</dbReference>
<keyword evidence="7 15" id="KW-0548">Nucleotidyltransferase</keyword>
<comment type="caution">
    <text evidence="18">The sequence shown here is derived from an EMBL/GenBank/DDBJ whole genome shotgun (WGS) entry which is preliminary data.</text>
</comment>
<dbReference type="FunFam" id="3.40.50.620:FF:000021">
    <property type="entry name" value="Riboflavin biosynthesis protein"/>
    <property type="match status" value="1"/>
</dbReference>
<dbReference type="EMBL" id="QSTF01000001">
    <property type="protein sequence ID" value="RGM43188.1"/>
    <property type="molecule type" value="Genomic_DNA"/>
</dbReference>
<comment type="similarity">
    <text evidence="15">Belongs to the ribF family.</text>
</comment>
<dbReference type="PANTHER" id="PTHR22749">
    <property type="entry name" value="RIBOFLAVIN KINASE/FMN ADENYLYLTRANSFERASE"/>
    <property type="match status" value="1"/>
</dbReference>
<dbReference type="NCBIfam" id="TIGR00125">
    <property type="entry name" value="cyt_tran_rel"/>
    <property type="match status" value="1"/>
</dbReference>
<dbReference type="SUPFAM" id="SSF82114">
    <property type="entry name" value="Riboflavin kinase-like"/>
    <property type="match status" value="1"/>
</dbReference>
<dbReference type="InterPro" id="IPR023468">
    <property type="entry name" value="Riboflavin_kinase"/>
</dbReference>
<evidence type="ECO:0000256" key="13">
    <source>
        <dbReference type="ARBA" id="ARBA00047880"/>
    </source>
</evidence>
<dbReference type="NCBIfam" id="TIGR00083">
    <property type="entry name" value="ribF"/>
    <property type="match status" value="1"/>
</dbReference>